<feature type="region of interest" description="Disordered" evidence="2">
    <location>
        <begin position="246"/>
        <end position="295"/>
    </location>
</feature>
<dbReference type="GO" id="GO:0033314">
    <property type="term" value="P:mitotic DNA replication checkpoint signaling"/>
    <property type="evidence" value="ECO:0007669"/>
    <property type="project" value="TreeGrafter"/>
</dbReference>
<feature type="domain" description="BRCT" evidence="3">
    <location>
        <begin position="93"/>
        <end position="177"/>
    </location>
</feature>
<dbReference type="SMART" id="SM00292">
    <property type="entry name" value="BRCT"/>
    <property type="match status" value="3"/>
</dbReference>
<dbReference type="Proteomes" id="UP001280581">
    <property type="component" value="Unassembled WGS sequence"/>
</dbReference>
<dbReference type="CDD" id="cd18433">
    <property type="entry name" value="BRCT_Rad4_rpt3"/>
    <property type="match status" value="1"/>
</dbReference>
<feature type="region of interest" description="Disordered" evidence="2">
    <location>
        <begin position="497"/>
        <end position="619"/>
    </location>
</feature>
<name>A0AAN6M2T6_9PLEO</name>
<gene>
    <name evidence="4" type="ORF">GRF29_28g1208145</name>
</gene>
<dbReference type="InterPro" id="IPR036420">
    <property type="entry name" value="BRCT_dom_sf"/>
</dbReference>
<dbReference type="EMBL" id="WVTA01000004">
    <property type="protein sequence ID" value="KAK3213852.1"/>
    <property type="molecule type" value="Genomic_DNA"/>
</dbReference>
<feature type="domain" description="BRCT" evidence="3">
    <location>
        <begin position="409"/>
        <end position="494"/>
    </location>
</feature>
<dbReference type="PANTHER" id="PTHR13561:SF20">
    <property type="entry name" value="DNA TOPOISOMERASE 2-BINDING PROTEIN 1"/>
    <property type="match status" value="1"/>
</dbReference>
<evidence type="ECO:0000256" key="2">
    <source>
        <dbReference type="SAM" id="MobiDB-lite"/>
    </source>
</evidence>
<evidence type="ECO:0000313" key="4">
    <source>
        <dbReference type="EMBL" id="KAK3213852.1"/>
    </source>
</evidence>
<accession>A0AAN6M2T6</accession>
<dbReference type="PANTHER" id="PTHR13561">
    <property type="entry name" value="DNA REPLICATION REGULATOR DPB11-RELATED"/>
    <property type="match status" value="1"/>
</dbReference>
<feature type="compositionally biased region" description="Polar residues" evidence="2">
    <location>
        <begin position="713"/>
        <end position="735"/>
    </location>
</feature>
<dbReference type="InterPro" id="IPR059215">
    <property type="entry name" value="BRCT2_TopBP1-like"/>
</dbReference>
<dbReference type="PROSITE" id="PS50172">
    <property type="entry name" value="BRCT"/>
    <property type="match status" value="3"/>
</dbReference>
<organism evidence="4 5">
    <name type="scientific">Pseudopithomyces chartarum</name>
    <dbReference type="NCBI Taxonomy" id="1892770"/>
    <lineage>
        <taxon>Eukaryota</taxon>
        <taxon>Fungi</taxon>
        <taxon>Dikarya</taxon>
        <taxon>Ascomycota</taxon>
        <taxon>Pezizomycotina</taxon>
        <taxon>Dothideomycetes</taxon>
        <taxon>Pleosporomycetidae</taxon>
        <taxon>Pleosporales</taxon>
        <taxon>Massarineae</taxon>
        <taxon>Didymosphaeriaceae</taxon>
        <taxon>Pseudopithomyces</taxon>
    </lineage>
</organism>
<comment type="caution">
    <text evidence="4">The sequence shown here is derived from an EMBL/GenBank/DDBJ whole genome shotgun (WGS) entry which is preliminary data.</text>
</comment>
<protein>
    <recommendedName>
        <fullName evidence="3">BRCT domain-containing protein</fullName>
    </recommendedName>
</protein>
<keyword evidence="5" id="KW-1185">Reference proteome</keyword>
<keyword evidence="1" id="KW-0677">Repeat</keyword>
<evidence type="ECO:0000313" key="5">
    <source>
        <dbReference type="Proteomes" id="UP001280581"/>
    </source>
</evidence>
<dbReference type="InterPro" id="IPR001357">
    <property type="entry name" value="BRCT_dom"/>
</dbReference>
<feature type="region of interest" description="Disordered" evidence="2">
    <location>
        <begin position="639"/>
        <end position="771"/>
    </location>
</feature>
<evidence type="ECO:0000256" key="1">
    <source>
        <dbReference type="ARBA" id="ARBA00022737"/>
    </source>
</evidence>
<dbReference type="GO" id="GO:0007095">
    <property type="term" value="P:mitotic G2 DNA damage checkpoint signaling"/>
    <property type="evidence" value="ECO:0007669"/>
    <property type="project" value="TreeGrafter"/>
</dbReference>
<feature type="compositionally biased region" description="Acidic residues" evidence="2">
    <location>
        <begin position="738"/>
        <end position="748"/>
    </location>
</feature>
<evidence type="ECO:0000259" key="3">
    <source>
        <dbReference type="PROSITE" id="PS50172"/>
    </source>
</evidence>
<feature type="domain" description="BRCT" evidence="3">
    <location>
        <begin position="1"/>
        <end position="66"/>
    </location>
</feature>
<sequence>MSKITGAYAPEQRTELSVIAAQMGAQVKLDLTSDVTHLIVGSTNSAKYRYVAKAREDVKVLLPEWIHALQKVWMEGDDVDGLELEQQWKLPTFYGLKICLTGFDNPEQRKYIQESVTGNGGEYHGDLTKAVTHLIAAKPSGSKYDHAINWRIRIVTWEWLEQSLERGMALDEASFHPTMAVGDRGIGAWDRRRDTSPMLGKRTRAAEQPKDLLNPLRRKLRRSASTRLNGQTEALWAGITAGGLEKKADEENDWTEDDVARPEPLLEQERPTTATESHTELPPQRDPTSRVRGPFSDDHDGIFGARLILIRGFDKNKTNILREHLDSNGAEVVCDAGELVGLSADELGRGFLLVPHDVLLDLTSLPEAAGNMILVTNWWVERCLHGKRLVDPTDNVLCKPFNKLRISGFEGLTINSTGFAGIELLHVTKAVALFGATYDEVLSTKISVLVSHNRKLNAEKLRYATEKGIPVVYANWLWDCIDNGEIQPYDGYLLNTTQPESQHSRKTLKESSREIPTEPLAKEVGLQLLKNKQKPKPTPDAPQRSGTLQLSKADHLTSSTTSSSSLPKTTNNPFHLEFQQDAQLPGVYDGPGESLPLQDVDPGVNSPRKPSIDTAAPRNMKLNLPRKVSANLTLEADSVLRPQSHIRQPSPDSVIPPDTAPSVEAPVNEPIPPPPEKDYSDIMSKLLASRKTCVPTDKEEEKGRRRRRPLGRAQSTRSNTSTAADEAPSRQSSAAQAVDEEEMGEHDDDILRAFKPPEPSQQLGWDSPGAQRAREKMIRAIGGNVTAESTVIQETKVVRDAVSETALGMSRATRKRRG</sequence>
<dbReference type="Gene3D" id="3.40.50.10190">
    <property type="entry name" value="BRCT domain"/>
    <property type="match status" value="4"/>
</dbReference>
<dbReference type="AlphaFoldDB" id="A0AAN6M2T6"/>
<dbReference type="Pfam" id="PF12738">
    <property type="entry name" value="PTCB-BRCT"/>
    <property type="match status" value="3"/>
</dbReference>
<proteinExistence type="predicted"/>
<dbReference type="CDD" id="cd17731">
    <property type="entry name" value="BRCT_TopBP1_rpt2_like"/>
    <property type="match status" value="1"/>
</dbReference>
<dbReference type="SUPFAM" id="SSF52113">
    <property type="entry name" value="BRCT domain"/>
    <property type="match status" value="3"/>
</dbReference>
<feature type="compositionally biased region" description="Basic and acidic residues" evidence="2">
    <location>
        <begin position="507"/>
        <end position="516"/>
    </location>
</feature>
<dbReference type="GO" id="GO:0006270">
    <property type="term" value="P:DNA replication initiation"/>
    <property type="evidence" value="ECO:0007669"/>
    <property type="project" value="TreeGrafter"/>
</dbReference>
<reference evidence="4 5" key="1">
    <citation type="submission" date="2021-02" db="EMBL/GenBank/DDBJ databases">
        <title>Genome assembly of Pseudopithomyces chartarum.</title>
        <authorList>
            <person name="Jauregui R."/>
            <person name="Singh J."/>
            <person name="Voisey C."/>
        </authorList>
    </citation>
    <scope>NUCLEOTIDE SEQUENCE [LARGE SCALE GENOMIC DNA]</scope>
    <source>
        <strain evidence="4 5">AGR01</strain>
    </source>
</reference>